<protein>
    <submittedName>
        <fullName evidence="2">Uncharacterized protein</fullName>
    </submittedName>
</protein>
<evidence type="ECO:0000256" key="1">
    <source>
        <dbReference type="SAM" id="MobiDB-lite"/>
    </source>
</evidence>
<dbReference type="PANTHER" id="PTHR48219:SF2">
    <property type="entry name" value="VACUOLAR PROTEIN SORTING-ASSOCIATED PROTEIN 62"/>
    <property type="match status" value="1"/>
</dbReference>
<reference evidence="2" key="2">
    <citation type="journal article" date="2023" name="Science">
        <title>Genomic signatures of disease resistance in endangered staghorn corals.</title>
        <authorList>
            <person name="Vollmer S.V."/>
            <person name="Selwyn J.D."/>
            <person name="Despard B.A."/>
            <person name="Roesel C.L."/>
        </authorList>
    </citation>
    <scope>NUCLEOTIDE SEQUENCE</scope>
    <source>
        <strain evidence="2">K2</strain>
    </source>
</reference>
<proteinExistence type="predicted"/>
<dbReference type="PANTHER" id="PTHR48219">
    <property type="entry name" value="VACUOLAR PROTEIN SORTING-ASSOCIATED PROTEIN 62-RELATED"/>
    <property type="match status" value="1"/>
</dbReference>
<organism evidence="2 3">
    <name type="scientific">Acropora cervicornis</name>
    <name type="common">Staghorn coral</name>
    <dbReference type="NCBI Taxonomy" id="6130"/>
    <lineage>
        <taxon>Eukaryota</taxon>
        <taxon>Metazoa</taxon>
        <taxon>Cnidaria</taxon>
        <taxon>Anthozoa</taxon>
        <taxon>Hexacorallia</taxon>
        <taxon>Scleractinia</taxon>
        <taxon>Astrocoeniina</taxon>
        <taxon>Acroporidae</taxon>
        <taxon>Acropora</taxon>
    </lineage>
</organism>
<evidence type="ECO:0000313" key="2">
    <source>
        <dbReference type="EMBL" id="KAK2570839.1"/>
    </source>
</evidence>
<dbReference type="AlphaFoldDB" id="A0AAD9R0E4"/>
<keyword evidence="3" id="KW-1185">Reference proteome</keyword>
<dbReference type="InterPro" id="IPR009291">
    <property type="entry name" value="Vps62"/>
</dbReference>
<dbReference type="Pfam" id="PF06101">
    <property type="entry name" value="Vps62"/>
    <property type="match status" value="2"/>
</dbReference>
<name>A0AAD9R0E4_ACRCE</name>
<comment type="caution">
    <text evidence="2">The sequence shown here is derived from an EMBL/GenBank/DDBJ whole genome shotgun (WGS) entry which is preliminary data.</text>
</comment>
<feature type="region of interest" description="Disordered" evidence="1">
    <location>
        <begin position="110"/>
        <end position="136"/>
    </location>
</feature>
<sequence length="439" mass="48766">MMHYRLHLRVDLTHLLIELPCTIKPQGTTEMSGIGIAMMVVYVYAKIYIDRGGPGLTIYRPQCPPGFCILGDYAQGGHTSKPNHGVMLCVLMSDSKMVIRAGGFNQIWSSEGPASGNDEFSGTFDDEEPDENSGTFTSGSDQILAFWEPVVPHSEYVALGHVVTTSYEPPNDVDICVVHKSVATPGIPGKRLWIQEARMSSIWTLASSYHYILTGTFISSDSQVAPRLNQFWSLIPDVVPAPNNTSLSVKKLKRADLALIYRGQECRIDSQLLSVYLPQAPIGYVPLGHYAEQGFAPKVEEVNVLVVKEEGGRGLLRKPIAYQELWRTDGANNMTDAAIWRPVPSPGYFCLGHVLGLGSEPPPTNAMMCLHWSVVGRSPQSKRVWWNKCSLKRQATIWGVTGSNTCLTANTFVIHRGLHVPHWEEHLFHCFYQNEMPVK</sequence>
<dbReference type="EMBL" id="JARQWQ010000007">
    <property type="protein sequence ID" value="KAK2570839.1"/>
    <property type="molecule type" value="Genomic_DNA"/>
</dbReference>
<evidence type="ECO:0000313" key="3">
    <source>
        <dbReference type="Proteomes" id="UP001249851"/>
    </source>
</evidence>
<accession>A0AAD9R0E4</accession>
<gene>
    <name evidence="2" type="ORF">P5673_004541</name>
</gene>
<dbReference type="Proteomes" id="UP001249851">
    <property type="component" value="Unassembled WGS sequence"/>
</dbReference>
<reference evidence="2" key="1">
    <citation type="journal article" date="2023" name="G3 (Bethesda)">
        <title>Whole genome assembly and annotation of the endangered Caribbean coral Acropora cervicornis.</title>
        <authorList>
            <person name="Selwyn J.D."/>
            <person name="Vollmer S.V."/>
        </authorList>
    </citation>
    <scope>NUCLEOTIDE SEQUENCE</scope>
    <source>
        <strain evidence="2">K2</strain>
    </source>
</reference>